<dbReference type="Pfam" id="PF02645">
    <property type="entry name" value="DegV"/>
    <property type="match status" value="1"/>
</dbReference>
<protein>
    <submittedName>
        <fullName evidence="2">EDD domain protein, DegV family</fullName>
    </submittedName>
</protein>
<dbReference type="EMBL" id="ABWP01000029">
    <property type="protein sequence ID" value="EEA85629.1"/>
    <property type="molecule type" value="Genomic_DNA"/>
</dbReference>
<dbReference type="PANTHER" id="PTHR33434:SF2">
    <property type="entry name" value="FATTY ACID-BINDING PROTEIN TM_1468"/>
    <property type="match status" value="1"/>
</dbReference>
<sequence>MANIKIVTDGSCDFPQEILDIVNPEIVRINVAFGEDSYVGGVDIDEKTFYEKMRGCKELPKTSSPSLERFMEVYGNEEYEEIIVFTLTSKLSGTYSNAVISKNMYLEDHDYKRIEVIDSENGSIAVALMILKTHQLIEAGKNMDEILEAIEQMKKDMVFYGTLDTLENAIKGGRVNPIAGKLINALNFKVIIKIDEGLVKPIDKARGESNSLKKLFTYIKNCVDINEIEHKDIIVGHANCPEKAEKVKKFIVDHYNFEETLVANIGPIMGTFTAEGAILIAVL</sequence>
<keyword evidence="3" id="KW-1185">Reference proteome</keyword>
<dbReference type="Gene3D" id="3.40.50.10170">
    <property type="match status" value="1"/>
</dbReference>
<dbReference type="InterPro" id="IPR050270">
    <property type="entry name" value="DegV_domain_contain"/>
</dbReference>
<reference evidence="2 3" key="2">
    <citation type="submission" date="2008-10" db="EMBL/GenBank/DDBJ databases">
        <title>Draft genome sequence of Clostridium hiranonis (DSM 13275).</title>
        <authorList>
            <person name="Sudarsanam P."/>
            <person name="Ley R."/>
            <person name="Guruge J."/>
            <person name="Turnbaugh P.J."/>
            <person name="Mahowald M."/>
            <person name="Liep D."/>
            <person name="Gordon J."/>
        </authorList>
    </citation>
    <scope>NUCLEOTIDE SEQUENCE [LARGE SCALE GENOMIC DNA]</scope>
    <source>
        <strain evidence="2 3">DSM 13275</strain>
    </source>
</reference>
<comment type="caution">
    <text evidence="2">The sequence shown here is derived from an EMBL/GenBank/DDBJ whole genome shotgun (WGS) entry which is preliminary data.</text>
</comment>
<dbReference type="GO" id="GO:0008289">
    <property type="term" value="F:lipid binding"/>
    <property type="evidence" value="ECO:0007669"/>
    <property type="project" value="UniProtKB-KW"/>
</dbReference>
<dbReference type="OrthoDB" id="2138472at2"/>
<organism evidence="2 3">
    <name type="scientific">Peptacetobacter hiranonis (strain DSM 13275 / JCM 10541 / KCTC 15199 / TO-931)</name>
    <name type="common">Clostridium hiranonis</name>
    <dbReference type="NCBI Taxonomy" id="500633"/>
    <lineage>
        <taxon>Bacteria</taxon>
        <taxon>Bacillati</taxon>
        <taxon>Bacillota</taxon>
        <taxon>Clostridia</taxon>
        <taxon>Peptostreptococcales</taxon>
        <taxon>Peptostreptococcaceae</taxon>
        <taxon>Peptacetobacter</taxon>
    </lineage>
</organism>
<keyword evidence="1" id="KW-0446">Lipid-binding</keyword>
<dbReference type="STRING" id="500633.CLOHIR_00735"/>
<dbReference type="eggNOG" id="COG1307">
    <property type="taxonomic scope" value="Bacteria"/>
</dbReference>
<dbReference type="HOGENOM" id="CLU_048251_0_1_9"/>
<gene>
    <name evidence="2" type="ORF">CLOHIR_00735</name>
</gene>
<evidence type="ECO:0000313" key="3">
    <source>
        <dbReference type="Proteomes" id="UP000003178"/>
    </source>
</evidence>
<dbReference type="InterPro" id="IPR043168">
    <property type="entry name" value="DegV_C"/>
</dbReference>
<proteinExistence type="predicted"/>
<evidence type="ECO:0000313" key="2">
    <source>
        <dbReference type="EMBL" id="EEA85629.1"/>
    </source>
</evidence>
<dbReference type="Proteomes" id="UP000003178">
    <property type="component" value="Unassembled WGS sequence"/>
</dbReference>
<dbReference type="SUPFAM" id="SSF82549">
    <property type="entry name" value="DAK1/DegV-like"/>
    <property type="match status" value="1"/>
</dbReference>
<dbReference type="PANTHER" id="PTHR33434">
    <property type="entry name" value="DEGV DOMAIN-CONTAINING PROTEIN DR_1986-RELATED"/>
    <property type="match status" value="1"/>
</dbReference>
<dbReference type="NCBIfam" id="TIGR00762">
    <property type="entry name" value="DegV"/>
    <property type="match status" value="1"/>
</dbReference>
<dbReference type="AlphaFoldDB" id="B6FXY4"/>
<evidence type="ECO:0000256" key="1">
    <source>
        <dbReference type="ARBA" id="ARBA00023121"/>
    </source>
</evidence>
<name>B6FXY4_PEPHT</name>
<dbReference type="RefSeq" id="WP_006439647.1">
    <property type="nucleotide sequence ID" value="NZ_DS995356.1"/>
</dbReference>
<accession>B6FXY4</accession>
<dbReference type="PROSITE" id="PS51482">
    <property type="entry name" value="DEGV"/>
    <property type="match status" value="1"/>
</dbReference>
<dbReference type="InterPro" id="IPR003797">
    <property type="entry name" value="DegV"/>
</dbReference>
<reference evidence="2 3" key="1">
    <citation type="submission" date="2008-09" db="EMBL/GenBank/DDBJ databases">
        <authorList>
            <person name="Fulton L."/>
            <person name="Clifton S."/>
            <person name="Fulton B."/>
            <person name="Xu J."/>
            <person name="Minx P."/>
            <person name="Pepin K.H."/>
            <person name="Johnson M."/>
            <person name="Thiruvilangam P."/>
            <person name="Bhonagiri V."/>
            <person name="Nash W.E."/>
            <person name="Mardis E.R."/>
            <person name="Wilson R.K."/>
        </authorList>
    </citation>
    <scope>NUCLEOTIDE SEQUENCE [LARGE SCALE GENOMIC DNA]</scope>
    <source>
        <strain evidence="2 3">DSM 13275</strain>
    </source>
</reference>
<dbReference type="Gene3D" id="3.30.1180.10">
    <property type="match status" value="1"/>
</dbReference>